<dbReference type="EMBL" id="QXGK01000004">
    <property type="protein sequence ID" value="RSX57774.1"/>
    <property type="molecule type" value="Genomic_DNA"/>
</dbReference>
<dbReference type="PRINTS" id="PR00069">
    <property type="entry name" value="ALDKETRDTASE"/>
</dbReference>
<evidence type="ECO:0000256" key="2">
    <source>
        <dbReference type="ARBA" id="ARBA00022857"/>
    </source>
</evidence>
<protein>
    <submittedName>
        <fullName evidence="8">2,5-diketo-D-gluconic acid reductase</fullName>
    </submittedName>
</protein>
<evidence type="ECO:0000256" key="3">
    <source>
        <dbReference type="ARBA" id="ARBA00023002"/>
    </source>
</evidence>
<evidence type="ECO:0000313" key="9">
    <source>
        <dbReference type="Proteomes" id="UP000287470"/>
    </source>
</evidence>
<dbReference type="PROSITE" id="PS00063">
    <property type="entry name" value="ALDOKETO_REDUCTASE_3"/>
    <property type="match status" value="1"/>
</dbReference>
<comment type="similarity">
    <text evidence="1">Belongs to the aldo/keto reductase family.</text>
</comment>
<feature type="domain" description="NADP-dependent oxidoreductase" evidence="7">
    <location>
        <begin position="29"/>
        <end position="264"/>
    </location>
</feature>
<dbReference type="SUPFAM" id="SSF51430">
    <property type="entry name" value="NAD(P)-linked oxidoreductase"/>
    <property type="match status" value="1"/>
</dbReference>
<evidence type="ECO:0000313" key="8">
    <source>
        <dbReference type="EMBL" id="RSX57774.1"/>
    </source>
</evidence>
<dbReference type="InterPro" id="IPR036812">
    <property type="entry name" value="NAD(P)_OxRdtase_dom_sf"/>
</dbReference>
<dbReference type="PANTHER" id="PTHR43827:SF3">
    <property type="entry name" value="NADP-DEPENDENT OXIDOREDUCTASE DOMAIN-CONTAINING PROTEIN"/>
    <property type="match status" value="1"/>
</dbReference>
<evidence type="ECO:0000256" key="5">
    <source>
        <dbReference type="PIRSR" id="PIRSR000097-2"/>
    </source>
</evidence>
<reference evidence="8 9" key="1">
    <citation type="submission" date="2018-09" db="EMBL/GenBank/DDBJ databases">
        <title>Characterization of the phylogenetic diversity of five novel species belonging to the genus Bifidobacterium.</title>
        <authorList>
            <person name="Lugli G.A."/>
            <person name="Duranti S."/>
            <person name="Milani C."/>
        </authorList>
    </citation>
    <scope>NUCLEOTIDE SEQUENCE [LARGE SCALE GENOMIC DNA]</scope>
    <source>
        <strain evidence="8 9">2033B</strain>
    </source>
</reference>
<dbReference type="PROSITE" id="PS00062">
    <property type="entry name" value="ALDOKETO_REDUCTASE_2"/>
    <property type="match status" value="1"/>
</dbReference>
<comment type="caution">
    <text evidence="8">The sequence shown here is derived from an EMBL/GenBank/DDBJ whole genome shotgun (WGS) entry which is preliminary data.</text>
</comment>
<dbReference type="PROSITE" id="PS00798">
    <property type="entry name" value="ALDOKETO_REDUCTASE_1"/>
    <property type="match status" value="1"/>
</dbReference>
<proteinExistence type="inferred from homology"/>
<accession>A0A430FVN3</accession>
<keyword evidence="2" id="KW-0521">NADP</keyword>
<feature type="binding site" evidence="5">
    <location>
        <position position="114"/>
    </location>
    <ligand>
        <name>substrate</name>
    </ligand>
</feature>
<dbReference type="PIRSF" id="PIRSF000097">
    <property type="entry name" value="AKR"/>
    <property type="match status" value="1"/>
</dbReference>
<dbReference type="InterPro" id="IPR020471">
    <property type="entry name" value="AKR"/>
</dbReference>
<feature type="site" description="Lowers pKa of active site Tyr" evidence="6">
    <location>
        <position position="81"/>
    </location>
</feature>
<sequence length="294" mass="32914">MTIMETTTTPTVTLRNGVEMPIVGYGVYQVAKEDAARCVADAIEVGYRHIDTAQAYYNEQEVGEGIKASGIDRADLFVTTKVWIDRYGYEETLKSVDESLCRLGTGYIDLLLLHQPFSDVYGSWHALEKLYRDGVVRSIGVSNFYPDRLADLCAFNEIAPMVNQVETNPFHQQVAAHEHMVARGVVHEAWAPFGEGRNGMFVNETLTAIGAKYGKSVAQVIMRWLVQRGVVALAKSTHRERMIENLDVFDFSLTDADMATIAGMDDETSLFFDHRTPETVDFMVGLIKERAGRE</sequence>
<organism evidence="8 9">
    <name type="scientific">Bifidobacterium samirii</name>
    <dbReference type="NCBI Taxonomy" id="2306974"/>
    <lineage>
        <taxon>Bacteria</taxon>
        <taxon>Bacillati</taxon>
        <taxon>Actinomycetota</taxon>
        <taxon>Actinomycetes</taxon>
        <taxon>Bifidobacteriales</taxon>
        <taxon>Bifidobacteriaceae</taxon>
        <taxon>Bifidobacterium</taxon>
    </lineage>
</organism>
<evidence type="ECO:0000256" key="6">
    <source>
        <dbReference type="PIRSR" id="PIRSR000097-3"/>
    </source>
</evidence>
<dbReference type="GO" id="GO:0016616">
    <property type="term" value="F:oxidoreductase activity, acting on the CH-OH group of donors, NAD or NADP as acceptor"/>
    <property type="evidence" value="ECO:0007669"/>
    <property type="project" value="UniProtKB-ARBA"/>
</dbReference>
<keyword evidence="3" id="KW-0560">Oxidoreductase</keyword>
<dbReference type="Pfam" id="PF00248">
    <property type="entry name" value="Aldo_ket_red"/>
    <property type="match status" value="1"/>
</dbReference>
<dbReference type="FunFam" id="3.20.20.100:FF:000015">
    <property type="entry name" value="Oxidoreductase, aldo/keto reductase family"/>
    <property type="match status" value="1"/>
</dbReference>
<dbReference type="Gene3D" id="3.20.20.100">
    <property type="entry name" value="NADP-dependent oxidoreductase domain"/>
    <property type="match status" value="1"/>
</dbReference>
<dbReference type="CDD" id="cd19133">
    <property type="entry name" value="AKR_AKR5F1"/>
    <property type="match status" value="1"/>
</dbReference>
<evidence type="ECO:0000256" key="1">
    <source>
        <dbReference type="ARBA" id="ARBA00007905"/>
    </source>
</evidence>
<gene>
    <name evidence="8" type="ORF">D2E24_0622</name>
</gene>
<dbReference type="RefSeq" id="WP_241222826.1">
    <property type="nucleotide sequence ID" value="NZ_QXGK01000004.1"/>
</dbReference>
<dbReference type="InterPro" id="IPR023210">
    <property type="entry name" value="NADP_OxRdtase_dom"/>
</dbReference>
<dbReference type="Proteomes" id="UP000287470">
    <property type="component" value="Unassembled WGS sequence"/>
</dbReference>
<keyword evidence="9" id="KW-1185">Reference proteome</keyword>
<evidence type="ECO:0000256" key="4">
    <source>
        <dbReference type="PIRSR" id="PIRSR000097-1"/>
    </source>
</evidence>
<dbReference type="AlphaFoldDB" id="A0A430FVN3"/>
<dbReference type="PANTHER" id="PTHR43827">
    <property type="entry name" value="2,5-DIKETO-D-GLUCONIC ACID REDUCTASE"/>
    <property type="match status" value="1"/>
</dbReference>
<feature type="active site" description="Proton donor" evidence="4">
    <location>
        <position position="56"/>
    </location>
</feature>
<dbReference type="InterPro" id="IPR018170">
    <property type="entry name" value="Aldo/ket_reductase_CS"/>
</dbReference>
<name>A0A430FVN3_9BIFI</name>
<evidence type="ECO:0000259" key="7">
    <source>
        <dbReference type="Pfam" id="PF00248"/>
    </source>
</evidence>